<keyword evidence="5" id="KW-1185">Reference proteome</keyword>
<evidence type="ECO:0000313" key="5">
    <source>
        <dbReference type="Proteomes" id="UP000001555"/>
    </source>
</evidence>
<dbReference type="EMBL" id="ABJB011116311">
    <property type="status" value="NOT_ANNOTATED_CDS"/>
    <property type="molecule type" value="Genomic_DNA"/>
</dbReference>
<reference evidence="4" key="2">
    <citation type="submission" date="2020-05" db="UniProtKB">
        <authorList>
            <consortium name="EnsemblMetazoa"/>
        </authorList>
    </citation>
    <scope>IDENTIFICATION</scope>
    <source>
        <strain evidence="4">wikel</strain>
    </source>
</reference>
<dbReference type="GO" id="GO:0032589">
    <property type="term" value="C:neuron projection membrane"/>
    <property type="evidence" value="ECO:0000318"/>
    <property type="project" value="GO_Central"/>
</dbReference>
<evidence type="ECO:0000313" key="4">
    <source>
        <dbReference type="EnsemblMetazoa" id="ISCW019928-PA"/>
    </source>
</evidence>
<feature type="region of interest" description="Disordered" evidence="1">
    <location>
        <begin position="43"/>
        <end position="66"/>
    </location>
</feature>
<protein>
    <recommendedName>
        <fullName evidence="2">Ig-like domain-containing protein</fullName>
    </recommendedName>
</protein>
<dbReference type="Pfam" id="PF07686">
    <property type="entry name" value="V-set"/>
    <property type="match status" value="1"/>
</dbReference>
<reference evidence="3 5" key="1">
    <citation type="submission" date="2008-03" db="EMBL/GenBank/DDBJ databases">
        <title>Annotation of Ixodes scapularis.</title>
        <authorList>
            <consortium name="Ixodes scapularis Genome Project Consortium"/>
            <person name="Caler E."/>
            <person name="Hannick L.I."/>
            <person name="Bidwell S."/>
            <person name="Joardar V."/>
            <person name="Thiagarajan M."/>
            <person name="Amedeo P."/>
            <person name="Galinsky K.J."/>
            <person name="Schobel S."/>
            <person name="Inman J."/>
            <person name="Hostetler J."/>
            <person name="Miller J."/>
            <person name="Hammond M."/>
            <person name="Megy K."/>
            <person name="Lawson D."/>
            <person name="Kodira C."/>
            <person name="Sutton G."/>
            <person name="Meyer J."/>
            <person name="Hill C.A."/>
            <person name="Birren B."/>
            <person name="Nene V."/>
            <person name="Collins F."/>
            <person name="Alarcon-Chaidez F."/>
            <person name="Wikel S."/>
            <person name="Strausberg R."/>
        </authorList>
    </citation>
    <scope>NUCLEOTIDE SEQUENCE [LARGE SCALE GENOMIC DNA]</scope>
    <source>
        <strain evidence="5">Wikel</strain>
        <strain evidence="3">Wikel colony</strain>
    </source>
</reference>
<feature type="domain" description="Ig-like" evidence="2">
    <location>
        <begin position="111"/>
        <end position="199"/>
    </location>
</feature>
<dbReference type="InterPro" id="IPR037448">
    <property type="entry name" value="Zig-8"/>
</dbReference>
<dbReference type="EMBL" id="ABJB010167963">
    <property type="status" value="NOT_ANNOTATED_CDS"/>
    <property type="molecule type" value="Genomic_DNA"/>
</dbReference>
<dbReference type="InParanoid" id="B7PV95"/>
<dbReference type="Proteomes" id="UP000001555">
    <property type="component" value="Unassembled WGS sequence"/>
</dbReference>
<dbReference type="SMART" id="SM00408">
    <property type="entry name" value="IGc2"/>
    <property type="match status" value="2"/>
</dbReference>
<dbReference type="SUPFAM" id="SSF48726">
    <property type="entry name" value="Immunoglobulin"/>
    <property type="match status" value="2"/>
</dbReference>
<dbReference type="EMBL" id="DS798293">
    <property type="protein sequence ID" value="EEC10517.1"/>
    <property type="molecule type" value="Genomic_DNA"/>
</dbReference>
<dbReference type="Pfam" id="PF13927">
    <property type="entry name" value="Ig_3"/>
    <property type="match status" value="1"/>
</dbReference>
<dbReference type="VEuPathDB" id="VectorBase:ISCP_001975"/>
<accession>B7PV95</accession>
<dbReference type="EMBL" id="ABJB010572880">
    <property type="status" value="NOT_ANNOTATED_CDS"/>
    <property type="molecule type" value="Genomic_DNA"/>
</dbReference>
<dbReference type="GO" id="GO:0050808">
    <property type="term" value="P:synapse organization"/>
    <property type="evidence" value="ECO:0000318"/>
    <property type="project" value="GO_Central"/>
</dbReference>
<organism>
    <name type="scientific">Ixodes scapularis</name>
    <name type="common">Black-legged tick</name>
    <name type="synonym">Deer tick</name>
    <dbReference type="NCBI Taxonomy" id="6945"/>
    <lineage>
        <taxon>Eukaryota</taxon>
        <taxon>Metazoa</taxon>
        <taxon>Ecdysozoa</taxon>
        <taxon>Arthropoda</taxon>
        <taxon>Chelicerata</taxon>
        <taxon>Arachnida</taxon>
        <taxon>Acari</taxon>
        <taxon>Parasitiformes</taxon>
        <taxon>Ixodida</taxon>
        <taxon>Ixodoidea</taxon>
        <taxon>Ixodidae</taxon>
        <taxon>Ixodinae</taxon>
        <taxon>Ixodes</taxon>
    </lineage>
</organism>
<proteinExistence type="predicted"/>
<dbReference type="EMBL" id="ABJB010271403">
    <property type="status" value="NOT_ANNOTATED_CDS"/>
    <property type="molecule type" value="Genomic_DNA"/>
</dbReference>
<dbReference type="InterPro" id="IPR003598">
    <property type="entry name" value="Ig_sub2"/>
</dbReference>
<dbReference type="Gene3D" id="2.60.40.10">
    <property type="entry name" value="Immunoglobulins"/>
    <property type="match status" value="2"/>
</dbReference>
<dbReference type="InterPro" id="IPR036179">
    <property type="entry name" value="Ig-like_dom_sf"/>
</dbReference>
<dbReference type="AlphaFoldDB" id="B7PV95"/>
<dbReference type="InterPro" id="IPR007110">
    <property type="entry name" value="Ig-like_dom"/>
</dbReference>
<dbReference type="STRING" id="6945.B7PV95"/>
<dbReference type="VEuPathDB" id="VectorBase:ISCI019928"/>
<evidence type="ECO:0000256" key="1">
    <source>
        <dbReference type="SAM" id="MobiDB-lite"/>
    </source>
</evidence>
<dbReference type="OrthoDB" id="5969816at2759"/>
<dbReference type="EMBL" id="ABJB010632226">
    <property type="status" value="NOT_ANNOTATED_CDS"/>
    <property type="molecule type" value="Genomic_DNA"/>
</dbReference>
<dbReference type="FunFam" id="2.60.40.10:FF:000533">
    <property type="entry name" value="Uncharacterized protein, isoform A"/>
    <property type="match status" value="1"/>
</dbReference>
<dbReference type="InterPro" id="IPR013106">
    <property type="entry name" value="Ig_V-set"/>
</dbReference>
<dbReference type="EMBL" id="ABJB010086352">
    <property type="status" value="NOT_ANNOTATED_CDS"/>
    <property type="molecule type" value="Genomic_DNA"/>
</dbReference>
<dbReference type="HOGENOM" id="CLU_571463_0_0_1"/>
<dbReference type="PROSITE" id="PS50835">
    <property type="entry name" value="IG_LIKE"/>
    <property type="match status" value="2"/>
</dbReference>
<dbReference type="PANTHER" id="PTHR23279">
    <property type="entry name" value="DEFECTIVE PROBOSCIS EXTENSION RESPONSE DPR -RELATED"/>
    <property type="match status" value="1"/>
</dbReference>
<dbReference type="EMBL" id="ABJB010148981">
    <property type="status" value="NOT_ANNOTATED_CDS"/>
    <property type="molecule type" value="Genomic_DNA"/>
</dbReference>
<name>B7PV95_IXOSC</name>
<dbReference type="EMBL" id="ABJB010935668">
    <property type="status" value="NOT_ANNOTATED_CDS"/>
    <property type="molecule type" value="Genomic_DNA"/>
</dbReference>
<dbReference type="FunFam" id="2.60.40.10:FF:000129">
    <property type="entry name" value="CLUMA_CG018772, isoform A"/>
    <property type="match status" value="1"/>
</dbReference>
<dbReference type="EMBL" id="ABJB010088819">
    <property type="status" value="NOT_ANNOTATED_CDS"/>
    <property type="molecule type" value="Genomic_DNA"/>
</dbReference>
<gene>
    <name evidence="3" type="ORF">IscW_ISCW019928</name>
</gene>
<dbReference type="InterPro" id="IPR003599">
    <property type="entry name" value="Ig_sub"/>
</dbReference>
<dbReference type="PANTHER" id="PTHR23279:SF46">
    <property type="entry name" value="DEFECTIVE PROBOSCIS EXTENSION RESPONSE 10, ISOFORM A-RELATED"/>
    <property type="match status" value="1"/>
</dbReference>
<dbReference type="CDD" id="cd00096">
    <property type="entry name" value="Ig"/>
    <property type="match status" value="1"/>
</dbReference>
<dbReference type="SMART" id="SM00409">
    <property type="entry name" value="IG"/>
    <property type="match status" value="2"/>
</dbReference>
<evidence type="ECO:0000313" key="3">
    <source>
        <dbReference type="EMBL" id="EEC10517.1"/>
    </source>
</evidence>
<dbReference type="VEuPathDB" id="VectorBase:ISCW019928"/>
<feature type="domain" description="Ig-like" evidence="2">
    <location>
        <begin position="201"/>
        <end position="306"/>
    </location>
</feature>
<dbReference type="EMBL" id="ABJB010460828">
    <property type="status" value="NOT_ANNOTATED_CDS"/>
    <property type="molecule type" value="Genomic_DNA"/>
</dbReference>
<dbReference type="InterPro" id="IPR013783">
    <property type="entry name" value="Ig-like_fold"/>
</dbReference>
<sequence length="478" mass="53472">MPLSLTKATLKVTPACQPAGRSSNNVSTVGAQGIRAARKQACGYNPGTELRSSSPRKNSSKLLESSLLPTPLRRVSEVASVGDRQRKSVVEDADSSRLSEELWPPTSRLFPSFDNTTSRNVTSQLGQTAYLHCIVNNLGDKTVLWIRRRDYNVLTVGLDTYTADDRFQAVHLERSSDWALQVKYVQLSDGGLYECQVSSDPKISYFVNLTVLVAKAVVEGGPDLFIRTGSSINLTCEISQSPEPPHFVFWYHNDRMINYVSAKGEISLHKGGPEKTVSRLYIRKAVSLDSGNYTCDPANAEPVSISVHVVNELYGQLREEDLWGGLWQRRARHPETALALALEQQGCFEQAQGALEAAMARARQDHATLPASPLLQSEFRLWEEHWLRCSKELNQWDLLLDYGSSKNCANPHLVLESAWRVPNWALMKEALSQVELGCPKEQAWRVNLYRGYIAICHPEEQHLSLVERVVEVITSQLL</sequence>
<dbReference type="EnsemblMetazoa" id="ISCW019928-RA">
    <property type="protein sequence ID" value="ISCW019928-PA"/>
    <property type="gene ID" value="ISCW019928"/>
</dbReference>
<dbReference type="PaxDb" id="6945-B7PV95"/>
<evidence type="ECO:0000259" key="2">
    <source>
        <dbReference type="PROSITE" id="PS50835"/>
    </source>
</evidence>